<dbReference type="InterPro" id="IPR011993">
    <property type="entry name" value="PH-like_dom_sf"/>
</dbReference>
<dbReference type="PROSITE" id="PS50002">
    <property type="entry name" value="SH3"/>
    <property type="match status" value="1"/>
</dbReference>
<dbReference type="OMA" id="MQRITRI"/>
<dbReference type="PROSITE" id="PS50010">
    <property type="entry name" value="DH_2"/>
    <property type="match status" value="1"/>
</dbReference>
<gene>
    <name evidence="5" type="ORF">L798_04511</name>
</gene>
<dbReference type="PANTHER" id="PTHR12845:SF5">
    <property type="entry name" value="EPHEXIN, ISOFORM D"/>
    <property type="match status" value="1"/>
</dbReference>
<evidence type="ECO:0000313" key="6">
    <source>
        <dbReference type="Proteomes" id="UP000027135"/>
    </source>
</evidence>
<dbReference type="SUPFAM" id="SSF50729">
    <property type="entry name" value="PH domain-like"/>
    <property type="match status" value="1"/>
</dbReference>
<accession>A0A067RD85</accession>
<feature type="domain" description="DH" evidence="4">
    <location>
        <begin position="1"/>
        <end position="45"/>
    </location>
</feature>
<dbReference type="InterPro" id="IPR001452">
    <property type="entry name" value="SH3_domain"/>
</dbReference>
<dbReference type="Gene3D" id="2.30.29.30">
    <property type="entry name" value="Pleckstrin-homology domain (PH domain)/Phosphotyrosine-binding domain (PTB)"/>
    <property type="match status" value="1"/>
</dbReference>
<dbReference type="SUPFAM" id="SSF48065">
    <property type="entry name" value="DBL homology domain (DH-domain)"/>
    <property type="match status" value="1"/>
</dbReference>
<evidence type="ECO:0000259" key="4">
    <source>
        <dbReference type="PROSITE" id="PS50010"/>
    </source>
</evidence>
<dbReference type="PANTHER" id="PTHR12845">
    <property type="entry name" value="GUANINE NUCLEOTIDE EXCHANGE FACTOR"/>
    <property type="match status" value="1"/>
</dbReference>
<organism evidence="5 6">
    <name type="scientific">Zootermopsis nevadensis</name>
    <name type="common">Dampwood termite</name>
    <dbReference type="NCBI Taxonomy" id="136037"/>
    <lineage>
        <taxon>Eukaryota</taxon>
        <taxon>Metazoa</taxon>
        <taxon>Ecdysozoa</taxon>
        <taxon>Arthropoda</taxon>
        <taxon>Hexapoda</taxon>
        <taxon>Insecta</taxon>
        <taxon>Pterygota</taxon>
        <taxon>Neoptera</taxon>
        <taxon>Polyneoptera</taxon>
        <taxon>Dictyoptera</taxon>
        <taxon>Blattodea</taxon>
        <taxon>Blattoidea</taxon>
        <taxon>Termitoidae</taxon>
        <taxon>Termopsidae</taxon>
        <taxon>Zootermopsis</taxon>
    </lineage>
</organism>
<dbReference type="InParanoid" id="A0A067RD85"/>
<feature type="domain" description="SH3" evidence="3">
    <location>
        <begin position="220"/>
        <end position="281"/>
    </location>
</feature>
<keyword evidence="1 2" id="KW-0728">SH3 domain</keyword>
<dbReference type="Gene3D" id="1.20.900.10">
    <property type="entry name" value="Dbl homology (DH) domain"/>
    <property type="match status" value="1"/>
</dbReference>
<dbReference type="InterPro" id="IPR047271">
    <property type="entry name" value="Ephexin-like"/>
</dbReference>
<protein>
    <submittedName>
        <fullName evidence="5">SH3 domain-containing guanine exchange factor</fullName>
    </submittedName>
</protein>
<dbReference type="SUPFAM" id="SSF50044">
    <property type="entry name" value="SH3-domain"/>
    <property type="match status" value="1"/>
</dbReference>
<name>A0A067RD85_ZOONE</name>
<dbReference type="Gene3D" id="2.30.30.40">
    <property type="entry name" value="SH3 Domains"/>
    <property type="match status" value="1"/>
</dbReference>
<proteinExistence type="predicted"/>
<dbReference type="SMART" id="SM00326">
    <property type="entry name" value="SH3"/>
    <property type="match status" value="1"/>
</dbReference>
<sequence>MQRITRLPLLIDAVLTRLDPQDDEYNTCRLALATLNKIVQNCNEDARKMERLEEILILSRQLYFPNEIKAVPIISSVRWLVKKGELTQVVWRGDEGKLTFGKKFSRVQVHIFLFTDLLVITKKKRKTAPDATGDECYAVVDYCPRNLVQMTSAEGTTNLPVKFTSESGRNLMLLTMLQNHEKKTVEMILSCSVESDRQRWLEAVSPPVSDNPNETVYEEWDCPQVTAIHPYVACQPDELSLEVADVVNVLRKITDGWYQGERIRDGERGWFPGNHTVEVLSAHVRARNLRQRYRLLALSGNFLEAQRKEKQTKNACMASCSFVQQGETTARITADLRTQEDAEQLVLHMMNMYADTVNVFLTAVGCLAGFPESASVPLG</sequence>
<dbReference type="InterPro" id="IPR035899">
    <property type="entry name" value="DBL_dom_sf"/>
</dbReference>
<dbReference type="Pfam" id="PF00018">
    <property type="entry name" value="SH3_1"/>
    <property type="match status" value="1"/>
</dbReference>
<dbReference type="EMBL" id="KK852575">
    <property type="protein sequence ID" value="KDR20999.1"/>
    <property type="molecule type" value="Genomic_DNA"/>
</dbReference>
<keyword evidence="6" id="KW-1185">Reference proteome</keyword>
<dbReference type="InterPro" id="IPR000219">
    <property type="entry name" value="DH_dom"/>
</dbReference>
<dbReference type="Proteomes" id="UP000027135">
    <property type="component" value="Unassembled WGS sequence"/>
</dbReference>
<dbReference type="GO" id="GO:0005085">
    <property type="term" value="F:guanyl-nucleotide exchange factor activity"/>
    <property type="evidence" value="ECO:0007669"/>
    <property type="project" value="InterPro"/>
</dbReference>
<evidence type="ECO:0000259" key="3">
    <source>
        <dbReference type="PROSITE" id="PS50002"/>
    </source>
</evidence>
<dbReference type="InterPro" id="IPR036028">
    <property type="entry name" value="SH3-like_dom_sf"/>
</dbReference>
<reference evidence="5 6" key="1">
    <citation type="journal article" date="2014" name="Nat. Commun.">
        <title>Molecular traces of alternative social organization in a termite genome.</title>
        <authorList>
            <person name="Terrapon N."/>
            <person name="Li C."/>
            <person name="Robertson H.M."/>
            <person name="Ji L."/>
            <person name="Meng X."/>
            <person name="Booth W."/>
            <person name="Chen Z."/>
            <person name="Childers C.P."/>
            <person name="Glastad K.M."/>
            <person name="Gokhale K."/>
            <person name="Gowin J."/>
            <person name="Gronenberg W."/>
            <person name="Hermansen R.A."/>
            <person name="Hu H."/>
            <person name="Hunt B.G."/>
            <person name="Huylmans A.K."/>
            <person name="Khalil S.M."/>
            <person name="Mitchell R.D."/>
            <person name="Munoz-Torres M.C."/>
            <person name="Mustard J.A."/>
            <person name="Pan H."/>
            <person name="Reese J.T."/>
            <person name="Scharf M.E."/>
            <person name="Sun F."/>
            <person name="Vogel H."/>
            <person name="Xiao J."/>
            <person name="Yang W."/>
            <person name="Yang Z."/>
            <person name="Yang Z."/>
            <person name="Zhou J."/>
            <person name="Zhu J."/>
            <person name="Brent C.S."/>
            <person name="Elsik C.G."/>
            <person name="Goodisman M.A."/>
            <person name="Liberles D.A."/>
            <person name="Roe R.M."/>
            <person name="Vargo E.L."/>
            <person name="Vilcinskas A."/>
            <person name="Wang J."/>
            <person name="Bornberg-Bauer E."/>
            <person name="Korb J."/>
            <person name="Zhang G."/>
            <person name="Liebig J."/>
        </authorList>
    </citation>
    <scope>NUCLEOTIDE SEQUENCE [LARGE SCALE GENOMIC DNA]</scope>
    <source>
        <tissue evidence="5">Whole organism</tissue>
    </source>
</reference>
<evidence type="ECO:0000256" key="2">
    <source>
        <dbReference type="PROSITE-ProRule" id="PRU00192"/>
    </source>
</evidence>
<evidence type="ECO:0000313" key="5">
    <source>
        <dbReference type="EMBL" id="KDR20999.1"/>
    </source>
</evidence>
<dbReference type="AlphaFoldDB" id="A0A067RD85"/>
<dbReference type="CDD" id="cd01221">
    <property type="entry name" value="PH_ephexin"/>
    <property type="match status" value="1"/>
</dbReference>
<dbReference type="InterPro" id="IPR047270">
    <property type="entry name" value="PH_ephexin"/>
</dbReference>
<dbReference type="eggNOG" id="KOG3523">
    <property type="taxonomic scope" value="Eukaryota"/>
</dbReference>
<dbReference type="CDD" id="cd11793">
    <property type="entry name" value="SH3_ephexin1_like"/>
    <property type="match status" value="1"/>
</dbReference>
<evidence type="ECO:0000256" key="1">
    <source>
        <dbReference type="ARBA" id="ARBA00022443"/>
    </source>
</evidence>